<comment type="cofactor">
    <cofactor evidence="2">
        <name>thiamine diphosphate</name>
        <dbReference type="ChEBI" id="CHEBI:58937"/>
    </cofactor>
</comment>
<evidence type="ECO:0000256" key="1">
    <source>
        <dbReference type="ARBA" id="ARBA00001946"/>
    </source>
</evidence>
<gene>
    <name evidence="12" type="ORF">ENS41_00245</name>
</gene>
<evidence type="ECO:0000259" key="10">
    <source>
        <dbReference type="Pfam" id="PF02775"/>
    </source>
</evidence>
<dbReference type="InterPro" id="IPR011766">
    <property type="entry name" value="TPP_enzyme_TPP-bd"/>
</dbReference>
<dbReference type="InterPro" id="IPR051457">
    <property type="entry name" value="2-oxoacid:Fd_oxidoreductase"/>
</dbReference>
<dbReference type="Pfam" id="PF02775">
    <property type="entry name" value="TPP_enzyme_C"/>
    <property type="match status" value="1"/>
</dbReference>
<dbReference type="NCBIfam" id="TIGR02177">
    <property type="entry name" value="PorB_KorB"/>
    <property type="match status" value="1"/>
</dbReference>
<dbReference type="GO" id="GO:0046872">
    <property type="term" value="F:metal ion binding"/>
    <property type="evidence" value="ECO:0007669"/>
    <property type="project" value="UniProtKB-KW"/>
</dbReference>
<evidence type="ECO:0000256" key="5">
    <source>
        <dbReference type="ARBA" id="ARBA00022842"/>
    </source>
</evidence>
<feature type="domain" description="Pyruvate ferredoxin oxidoreductase beta subunit C-terminal" evidence="11">
    <location>
        <begin position="199"/>
        <end position="268"/>
    </location>
</feature>
<protein>
    <submittedName>
        <fullName evidence="12">2-oxoacid ferredoxin oxidoreductase</fullName>
    </submittedName>
</protein>
<dbReference type="GO" id="GO:0051536">
    <property type="term" value="F:iron-sulfur cluster binding"/>
    <property type="evidence" value="ECO:0007669"/>
    <property type="project" value="UniProtKB-KW"/>
</dbReference>
<dbReference type="Pfam" id="PF12367">
    <property type="entry name" value="PFO_beta_C"/>
    <property type="match status" value="1"/>
</dbReference>
<keyword evidence="6" id="KW-0560">Oxidoreductase</keyword>
<dbReference type="AlphaFoldDB" id="A0A7C4G9N2"/>
<evidence type="ECO:0000256" key="3">
    <source>
        <dbReference type="ARBA" id="ARBA00001966"/>
    </source>
</evidence>
<sequence>MLTAEYWSRAGENAWCPGCGNFGILSALKQALAELQLEPWRVCIVSGIGQAGKLPHYVKCNFLHGLHGRALPTAIGVKLANPGLKVIAVGGDGDMYGEGGGALLHAFRRNPEIACFVHNNGVYGLTKGQASPTSAAGFRTRATPEGTALPGFNPLAAGIAMSGTFVARGFAGDREGLTRLMVLALKHKGFGFIDILQPCVTYNKVNTHKWYQERVFDIGTRQHDPLDIERALERAREWPEADPEGRIPLGLFYSAQRPSYDEQLPVLRQGAPVEARPDPRKVEQAIEEFRQHGRD</sequence>
<evidence type="ECO:0000256" key="6">
    <source>
        <dbReference type="ARBA" id="ARBA00023002"/>
    </source>
</evidence>
<keyword evidence="8" id="KW-0411">Iron-sulfur</keyword>
<dbReference type="InterPro" id="IPR011896">
    <property type="entry name" value="OFOB"/>
</dbReference>
<feature type="domain" description="Thiamine pyrophosphate enzyme TPP-binding" evidence="10">
    <location>
        <begin position="54"/>
        <end position="195"/>
    </location>
</feature>
<evidence type="ECO:0000256" key="7">
    <source>
        <dbReference type="ARBA" id="ARBA00023004"/>
    </source>
</evidence>
<evidence type="ECO:0000256" key="4">
    <source>
        <dbReference type="ARBA" id="ARBA00022723"/>
    </source>
</evidence>
<comment type="cofactor">
    <cofactor evidence="1">
        <name>Mg(2+)</name>
        <dbReference type="ChEBI" id="CHEBI:18420"/>
    </cofactor>
</comment>
<dbReference type="InterPro" id="IPR029061">
    <property type="entry name" value="THDP-binding"/>
</dbReference>
<evidence type="ECO:0000256" key="8">
    <source>
        <dbReference type="ARBA" id="ARBA00023014"/>
    </source>
</evidence>
<comment type="cofactor">
    <cofactor evidence="3">
        <name>[4Fe-4S] cluster</name>
        <dbReference type="ChEBI" id="CHEBI:49883"/>
    </cofactor>
</comment>
<dbReference type="EMBL" id="DSUT01000008">
    <property type="protein sequence ID" value="HGK27370.1"/>
    <property type="molecule type" value="Genomic_DNA"/>
</dbReference>
<keyword evidence="4" id="KW-0479">Metal-binding</keyword>
<dbReference type="SUPFAM" id="SSF52518">
    <property type="entry name" value="Thiamin diphosphate-binding fold (THDP-binding)"/>
    <property type="match status" value="1"/>
</dbReference>
<dbReference type="GO" id="GO:0016625">
    <property type="term" value="F:oxidoreductase activity, acting on the aldehyde or oxo group of donors, iron-sulfur protein as acceptor"/>
    <property type="evidence" value="ECO:0007669"/>
    <property type="project" value="UniProtKB-ARBA"/>
</dbReference>
<proteinExistence type="predicted"/>
<dbReference type="PANTHER" id="PTHR48084">
    <property type="entry name" value="2-OXOGLUTARATE OXIDOREDUCTASE SUBUNIT KORB-RELATED"/>
    <property type="match status" value="1"/>
</dbReference>
<dbReference type="Gene3D" id="3.40.50.970">
    <property type="match status" value="1"/>
</dbReference>
<dbReference type="CDD" id="cd03375">
    <property type="entry name" value="TPP_OGFOR"/>
    <property type="match status" value="1"/>
</dbReference>
<evidence type="ECO:0000313" key="12">
    <source>
        <dbReference type="EMBL" id="HGK27370.1"/>
    </source>
</evidence>
<organism evidence="12">
    <name type="scientific">candidate division WOR-3 bacterium</name>
    <dbReference type="NCBI Taxonomy" id="2052148"/>
    <lineage>
        <taxon>Bacteria</taxon>
        <taxon>Bacteria division WOR-3</taxon>
    </lineage>
</organism>
<dbReference type="InterPro" id="IPR032686">
    <property type="entry name" value="PFO_beta_C"/>
</dbReference>
<dbReference type="GO" id="GO:0045333">
    <property type="term" value="P:cellular respiration"/>
    <property type="evidence" value="ECO:0007669"/>
    <property type="project" value="UniProtKB-ARBA"/>
</dbReference>
<evidence type="ECO:0000256" key="2">
    <source>
        <dbReference type="ARBA" id="ARBA00001964"/>
    </source>
</evidence>
<evidence type="ECO:0000256" key="9">
    <source>
        <dbReference type="ARBA" id="ARBA00023052"/>
    </source>
</evidence>
<evidence type="ECO:0000259" key="11">
    <source>
        <dbReference type="Pfam" id="PF12367"/>
    </source>
</evidence>
<dbReference type="GO" id="GO:0030976">
    <property type="term" value="F:thiamine pyrophosphate binding"/>
    <property type="evidence" value="ECO:0007669"/>
    <property type="project" value="InterPro"/>
</dbReference>
<name>A0A7C4G9N2_UNCW3</name>
<reference evidence="12" key="1">
    <citation type="journal article" date="2020" name="mSystems">
        <title>Genome- and Community-Level Interaction Insights into Carbon Utilization and Element Cycling Functions of Hydrothermarchaeota in Hydrothermal Sediment.</title>
        <authorList>
            <person name="Zhou Z."/>
            <person name="Liu Y."/>
            <person name="Xu W."/>
            <person name="Pan J."/>
            <person name="Luo Z.H."/>
            <person name="Li M."/>
        </authorList>
    </citation>
    <scope>NUCLEOTIDE SEQUENCE [LARGE SCALE GENOMIC DNA]</scope>
    <source>
        <strain evidence="12">SpSt-488</strain>
    </source>
</reference>
<comment type="caution">
    <text evidence="12">The sequence shown here is derived from an EMBL/GenBank/DDBJ whole genome shotgun (WGS) entry which is preliminary data.</text>
</comment>
<keyword evidence="5" id="KW-0460">Magnesium</keyword>
<accession>A0A7C4G9N2</accession>
<dbReference type="PANTHER" id="PTHR48084:SF4">
    <property type="entry name" value="2-OXOGLUTARATE OXIDOREDUCTASE SUBUNIT KORB"/>
    <property type="match status" value="1"/>
</dbReference>
<keyword evidence="9" id="KW-0786">Thiamine pyrophosphate</keyword>
<keyword evidence="7" id="KW-0408">Iron</keyword>